<gene>
    <name evidence="3" type="ORF">DHM44_08340</name>
</gene>
<comment type="caution">
    <text evidence="3">The sequence shown here is derived from an EMBL/GenBank/DDBJ whole genome shotgun (WGS) entry which is preliminary data.</text>
</comment>
<proteinExistence type="inferred from homology"/>
<evidence type="ECO:0000313" key="4">
    <source>
        <dbReference type="Proteomes" id="UP000262325"/>
    </source>
</evidence>
<dbReference type="GO" id="GO:0046983">
    <property type="term" value="F:protein dimerization activity"/>
    <property type="evidence" value="ECO:0007669"/>
    <property type="project" value="InterPro"/>
</dbReference>
<dbReference type="EMBL" id="DPPF01000170">
    <property type="protein sequence ID" value="HCW93678.1"/>
    <property type="molecule type" value="Genomic_DNA"/>
</dbReference>
<name>A0A3D5QD71_FLESI</name>
<accession>A0A3D5QD71</accession>
<dbReference type="GO" id="GO:0004073">
    <property type="term" value="F:aspartate-semialdehyde dehydrogenase activity"/>
    <property type="evidence" value="ECO:0007669"/>
    <property type="project" value="UniProtKB-EC"/>
</dbReference>
<dbReference type="GO" id="GO:0008652">
    <property type="term" value="P:amino acid biosynthetic process"/>
    <property type="evidence" value="ECO:0007669"/>
    <property type="project" value="InterPro"/>
</dbReference>
<evidence type="ECO:0000259" key="2">
    <source>
        <dbReference type="Pfam" id="PF02774"/>
    </source>
</evidence>
<dbReference type="Proteomes" id="UP000262325">
    <property type="component" value="Unassembled WGS sequence"/>
</dbReference>
<evidence type="ECO:0000313" key="3">
    <source>
        <dbReference type="EMBL" id="HCW93678.1"/>
    </source>
</evidence>
<dbReference type="Gene3D" id="3.40.50.720">
    <property type="entry name" value="NAD(P)-binding Rossmann-like Domain"/>
    <property type="match status" value="1"/>
</dbReference>
<dbReference type="PANTHER" id="PTHR46278:SF2">
    <property type="entry name" value="ASPARTATE-SEMIALDEHYDE DEHYDROGENASE"/>
    <property type="match status" value="1"/>
</dbReference>
<feature type="domain" description="Semialdehyde dehydrogenase dimerisation" evidence="2">
    <location>
        <begin position="2"/>
        <end position="42"/>
    </location>
</feature>
<dbReference type="EC" id="1.2.1.11" evidence="3"/>
<sequence>KNEYPIPLLAAGKDDCYVGRIREDISCENALSFWVCGDQLRKGAALNAIQIAELLIK</sequence>
<dbReference type="Gene3D" id="3.30.360.10">
    <property type="entry name" value="Dihydrodipicolinate Reductase, domain 2"/>
    <property type="match status" value="1"/>
</dbReference>
<comment type="similarity">
    <text evidence="1">Belongs to the aspartate-semialdehyde dehydrogenase family.</text>
</comment>
<organism evidence="3 4">
    <name type="scientific">Flexistipes sinusarabici</name>
    <dbReference type="NCBI Taxonomy" id="2352"/>
    <lineage>
        <taxon>Bacteria</taxon>
        <taxon>Pseudomonadati</taxon>
        <taxon>Deferribacterota</taxon>
        <taxon>Deferribacteres</taxon>
        <taxon>Deferribacterales</taxon>
        <taxon>Flexistipitaceae</taxon>
        <taxon>Flexistipes</taxon>
    </lineage>
</organism>
<dbReference type="Pfam" id="PF02774">
    <property type="entry name" value="Semialdhyde_dhC"/>
    <property type="match status" value="1"/>
</dbReference>
<reference evidence="3 4" key="1">
    <citation type="journal article" date="2018" name="Nat. Biotechnol.">
        <title>A standardized bacterial taxonomy based on genome phylogeny substantially revises the tree of life.</title>
        <authorList>
            <person name="Parks D.H."/>
            <person name="Chuvochina M."/>
            <person name="Waite D.W."/>
            <person name="Rinke C."/>
            <person name="Skarshewski A."/>
            <person name="Chaumeil P.A."/>
            <person name="Hugenholtz P."/>
        </authorList>
    </citation>
    <scope>NUCLEOTIDE SEQUENCE [LARGE SCALE GENOMIC DNA]</scope>
    <source>
        <strain evidence="3">UBA8672</strain>
    </source>
</reference>
<dbReference type="AlphaFoldDB" id="A0A3D5QD71"/>
<evidence type="ECO:0000256" key="1">
    <source>
        <dbReference type="ARBA" id="ARBA00010584"/>
    </source>
</evidence>
<dbReference type="InterPro" id="IPR012280">
    <property type="entry name" value="Semialdhyde_DH_dimer_dom"/>
</dbReference>
<protein>
    <submittedName>
        <fullName evidence="3">Aspartate-semialdehyde dehydrogenase</fullName>
        <ecNumber evidence="3">1.2.1.11</ecNumber>
    </submittedName>
</protein>
<dbReference type="PANTHER" id="PTHR46278">
    <property type="entry name" value="DEHYDROGENASE, PUTATIVE-RELATED"/>
    <property type="match status" value="1"/>
</dbReference>
<keyword evidence="3" id="KW-0560">Oxidoreductase</keyword>
<feature type="non-terminal residue" evidence="3">
    <location>
        <position position="1"/>
    </location>
</feature>
<dbReference type="SUPFAM" id="SSF55347">
    <property type="entry name" value="Glyceraldehyde-3-phosphate dehydrogenase-like, C-terminal domain"/>
    <property type="match status" value="1"/>
</dbReference>